<evidence type="ECO:0000256" key="2">
    <source>
        <dbReference type="ARBA" id="ARBA00022679"/>
    </source>
</evidence>
<reference evidence="6" key="1">
    <citation type="submission" date="2016-11" db="EMBL/GenBank/DDBJ databases">
        <authorList>
            <person name="Varghese N."/>
            <person name="Submissions S."/>
        </authorList>
    </citation>
    <scope>NUCLEOTIDE SEQUENCE [LARGE SCALE GENOMIC DNA]</scope>
    <source>
        <strain evidence="6">DSM 10349</strain>
    </source>
</reference>
<dbReference type="GO" id="GO:0051289">
    <property type="term" value="P:protein homotetramerization"/>
    <property type="evidence" value="ECO:0007669"/>
    <property type="project" value="TreeGrafter"/>
</dbReference>
<feature type="domain" description="Methyltransferase" evidence="4">
    <location>
        <begin position="35"/>
        <end position="131"/>
    </location>
</feature>
<dbReference type="Proteomes" id="UP000183997">
    <property type="component" value="Unassembled WGS sequence"/>
</dbReference>
<accession>A0A1M6QYB5</accession>
<proteinExistence type="predicted"/>
<organism evidence="5 6">
    <name type="scientific">Desulforamulus aeronauticus DSM 10349</name>
    <dbReference type="NCBI Taxonomy" id="1121421"/>
    <lineage>
        <taxon>Bacteria</taxon>
        <taxon>Bacillati</taxon>
        <taxon>Bacillota</taxon>
        <taxon>Clostridia</taxon>
        <taxon>Eubacteriales</taxon>
        <taxon>Peptococcaceae</taxon>
        <taxon>Desulforamulus</taxon>
    </lineage>
</organism>
<dbReference type="Gene3D" id="3.40.50.150">
    <property type="entry name" value="Vaccinia Virus protein VP39"/>
    <property type="match status" value="1"/>
</dbReference>
<protein>
    <submittedName>
        <fullName evidence="5">Methyltransferase domain-containing protein</fullName>
    </submittedName>
</protein>
<dbReference type="GO" id="GO:0017174">
    <property type="term" value="F:glycine N-methyltransferase activity"/>
    <property type="evidence" value="ECO:0007669"/>
    <property type="project" value="InterPro"/>
</dbReference>
<dbReference type="Pfam" id="PF13649">
    <property type="entry name" value="Methyltransf_25"/>
    <property type="match status" value="1"/>
</dbReference>
<dbReference type="OrthoDB" id="9811589at2"/>
<dbReference type="EMBL" id="FRAR01000009">
    <property type="protein sequence ID" value="SHK25249.1"/>
    <property type="molecule type" value="Genomic_DNA"/>
</dbReference>
<dbReference type="Gene3D" id="2.20.25.110">
    <property type="entry name" value="S-adenosyl-L-methionine-dependent methyltransferases"/>
    <property type="match status" value="1"/>
</dbReference>
<evidence type="ECO:0000256" key="3">
    <source>
        <dbReference type="ARBA" id="ARBA00022691"/>
    </source>
</evidence>
<dbReference type="GO" id="GO:0005829">
    <property type="term" value="C:cytosol"/>
    <property type="evidence" value="ECO:0007669"/>
    <property type="project" value="TreeGrafter"/>
</dbReference>
<dbReference type="GO" id="GO:1904047">
    <property type="term" value="F:S-adenosyl-L-methionine binding"/>
    <property type="evidence" value="ECO:0007669"/>
    <property type="project" value="TreeGrafter"/>
</dbReference>
<keyword evidence="3" id="KW-0949">S-adenosyl-L-methionine</keyword>
<evidence type="ECO:0000256" key="1">
    <source>
        <dbReference type="ARBA" id="ARBA00022603"/>
    </source>
</evidence>
<dbReference type="PANTHER" id="PTHR16458:SF2">
    <property type="entry name" value="GLYCINE N-METHYLTRANSFERASE"/>
    <property type="match status" value="1"/>
</dbReference>
<dbReference type="PANTHER" id="PTHR16458">
    <property type="entry name" value="GLYCINE N-METHYLTRANSFERASE"/>
    <property type="match status" value="1"/>
</dbReference>
<keyword evidence="6" id="KW-1185">Reference proteome</keyword>
<dbReference type="GO" id="GO:0046500">
    <property type="term" value="P:S-adenosylmethionine metabolic process"/>
    <property type="evidence" value="ECO:0007669"/>
    <property type="project" value="TreeGrafter"/>
</dbReference>
<dbReference type="InterPro" id="IPR029063">
    <property type="entry name" value="SAM-dependent_MTases_sf"/>
</dbReference>
<dbReference type="GO" id="GO:0042802">
    <property type="term" value="F:identical protein binding"/>
    <property type="evidence" value="ECO:0007669"/>
    <property type="project" value="TreeGrafter"/>
</dbReference>
<dbReference type="GO" id="GO:0006111">
    <property type="term" value="P:regulation of gluconeogenesis"/>
    <property type="evidence" value="ECO:0007669"/>
    <property type="project" value="TreeGrafter"/>
</dbReference>
<dbReference type="GO" id="GO:0032259">
    <property type="term" value="P:methylation"/>
    <property type="evidence" value="ECO:0007669"/>
    <property type="project" value="UniProtKB-KW"/>
</dbReference>
<dbReference type="STRING" id="1121421.SAMN02745123_01279"/>
<dbReference type="CDD" id="cd02440">
    <property type="entry name" value="AdoMet_MTases"/>
    <property type="match status" value="1"/>
</dbReference>
<sequence>MYKDLSPYYDDIFPAGQAQLKFFRQLFTDHGVSRVLDLACGSGNYALEFARWGLTVVGIDYEQNMIKLAREKARKEGLTVDFRTGDMRKLEDIEGKFDAVICIGNSIVHLLTDKDLLTALKQMKERLYHGGVLLLQTVNYDRILKGNITQLPDIINRQAGLVFTRQYEFRADGLIDFITSLAKNGNNGSQESLGSGQVPLRPLTRADLEQNLAAAGFEGTEVFGGFDGKPHSWDSQATVIKTFRRRSCSLSK</sequence>
<gene>
    <name evidence="5" type="ORF">SAMN02745123_01279</name>
</gene>
<dbReference type="GO" id="GO:0046498">
    <property type="term" value="P:S-adenosylhomocysteine metabolic process"/>
    <property type="evidence" value="ECO:0007669"/>
    <property type="project" value="TreeGrafter"/>
</dbReference>
<evidence type="ECO:0000259" key="4">
    <source>
        <dbReference type="Pfam" id="PF13649"/>
    </source>
</evidence>
<dbReference type="AlphaFoldDB" id="A0A1M6QYB5"/>
<dbReference type="InterPro" id="IPR014369">
    <property type="entry name" value="Gly/Sar_N_MeTrfase"/>
</dbReference>
<keyword evidence="1 5" id="KW-0489">Methyltransferase</keyword>
<keyword evidence="2 5" id="KW-0808">Transferase</keyword>
<dbReference type="RefSeq" id="WP_072911988.1">
    <property type="nucleotide sequence ID" value="NZ_FRAR01000009.1"/>
</dbReference>
<dbReference type="GO" id="GO:1901052">
    <property type="term" value="P:sarcosine metabolic process"/>
    <property type="evidence" value="ECO:0007669"/>
    <property type="project" value="TreeGrafter"/>
</dbReference>
<evidence type="ECO:0000313" key="5">
    <source>
        <dbReference type="EMBL" id="SHK25249.1"/>
    </source>
</evidence>
<dbReference type="InterPro" id="IPR041698">
    <property type="entry name" value="Methyltransf_25"/>
</dbReference>
<dbReference type="GO" id="GO:0016594">
    <property type="term" value="F:glycine binding"/>
    <property type="evidence" value="ECO:0007669"/>
    <property type="project" value="TreeGrafter"/>
</dbReference>
<dbReference type="SUPFAM" id="SSF53335">
    <property type="entry name" value="S-adenosyl-L-methionine-dependent methyltransferases"/>
    <property type="match status" value="1"/>
</dbReference>
<dbReference type="GO" id="GO:0006730">
    <property type="term" value="P:one-carbon metabolic process"/>
    <property type="evidence" value="ECO:0007669"/>
    <property type="project" value="TreeGrafter"/>
</dbReference>
<name>A0A1M6QYB5_9FIRM</name>
<evidence type="ECO:0000313" key="6">
    <source>
        <dbReference type="Proteomes" id="UP000183997"/>
    </source>
</evidence>